<dbReference type="HOGENOM" id="CLU_075543_0_0_6"/>
<dbReference type="RefSeq" id="WP_040010389.1">
    <property type="nucleotide sequence ID" value="NZ_CP009574.1"/>
</dbReference>
<dbReference type="OrthoDB" id="9786100at2"/>
<dbReference type="AlphaFoldDB" id="A0A097ER35"/>
<sequence>MNNFNNKELQSKILEIVVYFDNFCKQNNIRYYLMGGTALGAVRHKGFIPWDDDFDVFLDFENYQKLQHVVKENLDRDKFYFQEENTDEWPMYFSKLRLNGTTYIEKDVLYKDMHHGIYIDIMCLNNVSPNYFVRYLQYLSARVLNAKALYSKGYITTSVIKKIAMRTLSYFVSRKTGSMLLNFVRSFNAKDTGMVGHLFGRARFKKTSFPASYLGDPIYTKFENLDLPIPQNAHGYLKLRYGDDYMKMPSEEVKMSYPSHAYIVDITKSYESYMDKK</sequence>
<dbReference type="KEGG" id="frf:LO80_08545"/>
<dbReference type="PANTHER" id="PTHR43404">
    <property type="entry name" value="LIPOPOLYSACCHARIDE CHOLINEPHOSPHOTRANSFERASE LICD"/>
    <property type="match status" value="1"/>
</dbReference>
<dbReference type="STRING" id="1547445.LO80_08545"/>
<feature type="domain" description="LicD/FKTN/FKRP nucleotidyltransferase" evidence="1">
    <location>
        <begin position="24"/>
        <end position="242"/>
    </location>
</feature>
<organism evidence="2 3">
    <name type="scientific">Candidatus Francisella endociliophora</name>
    <dbReference type="NCBI Taxonomy" id="653937"/>
    <lineage>
        <taxon>Bacteria</taxon>
        <taxon>Pseudomonadati</taxon>
        <taxon>Pseudomonadota</taxon>
        <taxon>Gammaproteobacteria</taxon>
        <taxon>Thiotrichales</taxon>
        <taxon>Francisellaceae</taxon>
        <taxon>Francisella</taxon>
    </lineage>
</organism>
<dbReference type="eggNOG" id="COG3475">
    <property type="taxonomic scope" value="Bacteria"/>
</dbReference>
<dbReference type="Proteomes" id="UP000029672">
    <property type="component" value="Chromosome"/>
</dbReference>
<dbReference type="InterPro" id="IPR052942">
    <property type="entry name" value="LPS_cholinephosphotransferase"/>
</dbReference>
<dbReference type="Pfam" id="PF04991">
    <property type="entry name" value="LicD"/>
    <property type="match status" value="1"/>
</dbReference>
<evidence type="ECO:0000313" key="3">
    <source>
        <dbReference type="Proteomes" id="UP000029672"/>
    </source>
</evidence>
<dbReference type="PANTHER" id="PTHR43404:SF2">
    <property type="entry name" value="LIPOPOLYSACCHARIDE CHOLINEPHOSPHOTRANSFERASE LICD"/>
    <property type="match status" value="1"/>
</dbReference>
<reference evidence="2 3" key="1">
    <citation type="submission" date="2014-10" db="EMBL/GenBank/DDBJ databases">
        <title>Whole genome sequence of Francisella endociliophora strain FSC1006, isolated from a laboratory culture of the marine ciliate Euplotes raikovi.</title>
        <authorList>
            <person name="Granberg M."/>
            <person name="Backman S."/>
            <person name="Lundmark E."/>
            <person name="Nilsson E."/>
            <person name="Karlsson E."/>
            <person name="Thelaus J."/>
            <person name="Ohrman C."/>
            <person name="Larkeryd A."/>
            <person name="Stenberg P."/>
        </authorList>
    </citation>
    <scope>NUCLEOTIDE SEQUENCE [LARGE SCALE GENOMIC DNA]</scope>
    <source>
        <strain evidence="2 3">FSC1006</strain>
    </source>
</reference>
<dbReference type="EMBL" id="CP009574">
    <property type="protein sequence ID" value="AIT10014.1"/>
    <property type="molecule type" value="Genomic_DNA"/>
</dbReference>
<evidence type="ECO:0000313" key="2">
    <source>
        <dbReference type="EMBL" id="AIT10014.1"/>
    </source>
</evidence>
<keyword evidence="3" id="KW-1185">Reference proteome</keyword>
<name>A0A097ER35_9GAMM</name>
<gene>
    <name evidence="2" type="ORF">LO80_08545</name>
</gene>
<protein>
    <submittedName>
        <fullName evidence="2">Lipopolysaccharide cholinephosphotransferase</fullName>
    </submittedName>
</protein>
<proteinExistence type="predicted"/>
<evidence type="ECO:0000259" key="1">
    <source>
        <dbReference type="Pfam" id="PF04991"/>
    </source>
</evidence>
<dbReference type="InterPro" id="IPR007074">
    <property type="entry name" value="LicD/FKTN/FKRP_NTP_transf"/>
</dbReference>
<accession>A0A097ER35</accession>
<dbReference type="GO" id="GO:0009100">
    <property type="term" value="P:glycoprotein metabolic process"/>
    <property type="evidence" value="ECO:0007669"/>
    <property type="project" value="UniProtKB-ARBA"/>
</dbReference>